<dbReference type="EMBL" id="AYFO01000069">
    <property type="protein sequence ID" value="ETQ84821.1"/>
    <property type="molecule type" value="Genomic_DNA"/>
</dbReference>
<evidence type="ECO:0000313" key="3">
    <source>
        <dbReference type="Proteomes" id="UP000018906"/>
    </source>
</evidence>
<evidence type="ECO:0000313" key="2">
    <source>
        <dbReference type="EMBL" id="ETQ84821.1"/>
    </source>
</evidence>
<organism evidence="2 3">
    <name type="scientific">Acinetobacter baumannii UH5307</name>
    <dbReference type="NCBI Taxonomy" id="1398973"/>
    <lineage>
        <taxon>Bacteria</taxon>
        <taxon>Pseudomonadati</taxon>
        <taxon>Pseudomonadota</taxon>
        <taxon>Gammaproteobacteria</taxon>
        <taxon>Moraxellales</taxon>
        <taxon>Moraxellaceae</taxon>
        <taxon>Acinetobacter</taxon>
        <taxon>Acinetobacter calcoaceticus/baumannii complex</taxon>
    </lineage>
</organism>
<proteinExistence type="predicted"/>
<protein>
    <submittedName>
        <fullName evidence="2">Uncharacterized protein</fullName>
    </submittedName>
</protein>
<comment type="caution">
    <text evidence="2">The sequence shown here is derived from an EMBL/GenBank/DDBJ whole genome shotgun (WGS) entry which is preliminary data.</text>
</comment>
<accession>A0ABC9V1X3</accession>
<dbReference type="Proteomes" id="UP000018906">
    <property type="component" value="Unassembled WGS sequence"/>
</dbReference>
<gene>
    <name evidence="2" type="ORF">P669_1686</name>
</gene>
<name>A0ABC9V1X3_ACIBA</name>
<sequence>MNNRIEIVPFVDTAIYPVEASAQGDNAFYLEYCGASGYRPAYASCLNRIREIEAGKLLPSVESGCSAAICNKVCQALTMRQEEKRNGAAIYYINRVKMRQNVRHNAAQYGIKISDIVIKNDIKKPTLTPSEPVNTFEVGSIADAINSRIAKEMKSENQQSALNSTEKPLSSHKDQSVLTVKKRYVINRYCQSKATTIKCLSISGR</sequence>
<reference evidence="2 3" key="1">
    <citation type="journal article" date="2014" name="MBio">
        <title>New insights into dissemination and variation of the health care-associated pathogen Acinetobacter baumannii from genomic analysis.</title>
        <authorList>
            <person name="Wright M.S."/>
            <person name="Haft D.H."/>
            <person name="Harkins D.M."/>
            <person name="Perez F."/>
            <person name="Hujer K.M."/>
            <person name="Bajaksouzian S."/>
            <person name="Benard M.F."/>
            <person name="Jacobs M.R."/>
            <person name="Bonomo R.A."/>
            <person name="Adams M.D."/>
        </authorList>
    </citation>
    <scope>NUCLEOTIDE SEQUENCE [LARGE SCALE GENOMIC DNA]</scope>
    <source>
        <strain evidence="2 3">UH5307</strain>
    </source>
</reference>
<dbReference type="AlphaFoldDB" id="A0ABC9V1X3"/>
<feature type="region of interest" description="Disordered" evidence="1">
    <location>
        <begin position="154"/>
        <end position="174"/>
    </location>
</feature>
<feature type="compositionally biased region" description="Polar residues" evidence="1">
    <location>
        <begin position="156"/>
        <end position="168"/>
    </location>
</feature>
<evidence type="ECO:0000256" key="1">
    <source>
        <dbReference type="SAM" id="MobiDB-lite"/>
    </source>
</evidence>